<dbReference type="InterPro" id="IPR002480">
    <property type="entry name" value="DAHP_synth_2"/>
</dbReference>
<organism evidence="4 5">
    <name type="scientific">Reyranella humidisoli</name>
    <dbReference type="NCBI Taxonomy" id="2849149"/>
    <lineage>
        <taxon>Bacteria</taxon>
        <taxon>Pseudomonadati</taxon>
        <taxon>Pseudomonadota</taxon>
        <taxon>Alphaproteobacteria</taxon>
        <taxon>Hyphomicrobiales</taxon>
        <taxon>Reyranellaceae</taxon>
        <taxon>Reyranella</taxon>
    </lineage>
</organism>
<dbReference type="PANTHER" id="PTHR21337:SF0">
    <property type="entry name" value="PHOSPHO-2-DEHYDRO-3-DEOXYHEPTONATE ALDOLASE"/>
    <property type="match status" value="1"/>
</dbReference>
<dbReference type="RefSeq" id="WP_216962254.1">
    <property type="nucleotide sequence ID" value="NZ_JAHOPB010000001.1"/>
</dbReference>
<dbReference type="Pfam" id="PF01474">
    <property type="entry name" value="DAHP_synth_2"/>
    <property type="match status" value="1"/>
</dbReference>
<accession>A0ABS6IKZ3</accession>
<dbReference type="Proteomes" id="UP000727907">
    <property type="component" value="Unassembled WGS sequence"/>
</dbReference>
<sequence length="482" mass="52729">MTAIQGQSRADSRSLAKSQSRSSSATDWSLTGWRSRPALQMPVYPDAAALAGAEARLRRYPPLVFAGEARKLKASLAKVANGEAFLLQGGDCAESFADFTANNIRDTFRVLLQMAVVLTYGAGVPVVKVGRMAGQFAKPRSSNVEKVGDVELPSYRGDNVNGFEFTAAARLPDPERMVQAYNQSAATLNLLRAFAQGGYADLHEVNRWNLDFVRNSPASARYQDLAARLDETLNFMAACGLSSATTPQIAETDFFTSHEALLLQYEEALTRVDSTSGDWYDCSAHMLWIGDRTRQPDGAHVEFLRGVRNPIGFKCGPSLSTDDTLRLIDTLNPANEAGRIVLIVRMGAEKVGDMLPPLVRAVEREGKSVVWSCDPMHGNTVTANNGRKTRHFDSILNEVKAFFAVHRAEGTHPGGVHFEMTGQEVTECIGGSTDITVDNLNERYETQCDPRLNASQVLELAFLLAEQLKDERLSVARARPAV</sequence>
<dbReference type="NCBIfam" id="TIGR01358">
    <property type="entry name" value="DAHP_synth_II"/>
    <property type="match status" value="1"/>
</dbReference>
<name>A0ABS6IKZ3_9HYPH</name>
<feature type="region of interest" description="Disordered" evidence="3">
    <location>
        <begin position="1"/>
        <end position="28"/>
    </location>
</feature>
<evidence type="ECO:0000256" key="2">
    <source>
        <dbReference type="RuleBase" id="RU363071"/>
    </source>
</evidence>
<gene>
    <name evidence="4" type="ORF">KQ910_15975</name>
</gene>
<comment type="similarity">
    <text evidence="2">Belongs to the class-II DAHP synthase family.</text>
</comment>
<dbReference type="PANTHER" id="PTHR21337">
    <property type="entry name" value="PHOSPHO-2-DEHYDRO-3-DEOXYHEPTONATE ALDOLASE 1, 2"/>
    <property type="match status" value="1"/>
</dbReference>
<comment type="caution">
    <text evidence="4">The sequence shown here is derived from an EMBL/GenBank/DDBJ whole genome shotgun (WGS) entry which is preliminary data.</text>
</comment>
<dbReference type="GO" id="GO:0003849">
    <property type="term" value="F:3-deoxy-7-phosphoheptulonate synthase activity"/>
    <property type="evidence" value="ECO:0007669"/>
    <property type="project" value="UniProtKB-EC"/>
</dbReference>
<dbReference type="EMBL" id="JAHOPB010000001">
    <property type="protein sequence ID" value="MBU8875272.1"/>
    <property type="molecule type" value="Genomic_DNA"/>
</dbReference>
<evidence type="ECO:0000256" key="3">
    <source>
        <dbReference type="SAM" id="MobiDB-lite"/>
    </source>
</evidence>
<evidence type="ECO:0000313" key="5">
    <source>
        <dbReference type="Proteomes" id="UP000727907"/>
    </source>
</evidence>
<dbReference type="EC" id="2.5.1.54" evidence="2"/>
<evidence type="ECO:0000313" key="4">
    <source>
        <dbReference type="EMBL" id="MBU8875272.1"/>
    </source>
</evidence>
<keyword evidence="5" id="KW-1185">Reference proteome</keyword>
<keyword evidence="1 2" id="KW-0808">Transferase</keyword>
<proteinExistence type="inferred from homology"/>
<evidence type="ECO:0000256" key="1">
    <source>
        <dbReference type="ARBA" id="ARBA00022679"/>
    </source>
</evidence>
<protein>
    <recommendedName>
        <fullName evidence="2">Phospho-2-dehydro-3-deoxyheptonate aldolase</fullName>
        <ecNumber evidence="2">2.5.1.54</ecNumber>
    </recommendedName>
</protein>
<reference evidence="4 5" key="1">
    <citation type="submission" date="2021-06" db="EMBL/GenBank/DDBJ databases">
        <authorList>
            <person name="Lee D.H."/>
        </authorList>
    </citation>
    <scope>NUCLEOTIDE SEQUENCE [LARGE SCALE GENOMIC DNA]</scope>
    <source>
        <strain evidence="4 5">MMS21-HV4-11</strain>
    </source>
</reference>
<feature type="compositionally biased region" description="Low complexity" evidence="3">
    <location>
        <begin position="13"/>
        <end position="25"/>
    </location>
</feature>
<comment type="catalytic activity">
    <reaction evidence="2">
        <text>D-erythrose 4-phosphate + phosphoenolpyruvate + H2O = 7-phospho-2-dehydro-3-deoxy-D-arabino-heptonate + phosphate</text>
        <dbReference type="Rhea" id="RHEA:14717"/>
        <dbReference type="ChEBI" id="CHEBI:15377"/>
        <dbReference type="ChEBI" id="CHEBI:16897"/>
        <dbReference type="ChEBI" id="CHEBI:43474"/>
        <dbReference type="ChEBI" id="CHEBI:58394"/>
        <dbReference type="ChEBI" id="CHEBI:58702"/>
        <dbReference type="EC" id="2.5.1.54"/>
    </reaction>
</comment>